<accession>A0ABW2Y2N8</accession>
<keyword evidence="2" id="KW-1185">Reference proteome</keyword>
<evidence type="ECO:0000313" key="1">
    <source>
        <dbReference type="EMBL" id="MFD0692382.1"/>
    </source>
</evidence>
<sequence>MLPIAARTFQGRPGRVAAASRGELLVADCAECGEGPIMLVGPPVLPDMLCEAGPRAAATAYLRRLGRSIEEPTKREDVIFALTWSSTAEDPHPG</sequence>
<gene>
    <name evidence="1" type="ORF">ACFQZM_48400</name>
</gene>
<protein>
    <submittedName>
        <fullName evidence="1">Uncharacterized protein</fullName>
    </submittedName>
</protein>
<comment type="caution">
    <text evidence="1">The sequence shown here is derived from an EMBL/GenBank/DDBJ whole genome shotgun (WGS) entry which is preliminary data.</text>
</comment>
<dbReference type="RefSeq" id="WP_131756163.1">
    <property type="nucleotide sequence ID" value="NZ_CAACUY010000013.1"/>
</dbReference>
<reference evidence="2" key="1">
    <citation type="journal article" date="2019" name="Int. J. Syst. Evol. Microbiol.">
        <title>The Global Catalogue of Microorganisms (GCM) 10K type strain sequencing project: providing services to taxonomists for standard genome sequencing and annotation.</title>
        <authorList>
            <consortium name="The Broad Institute Genomics Platform"/>
            <consortium name="The Broad Institute Genome Sequencing Center for Infectious Disease"/>
            <person name="Wu L."/>
            <person name="Ma J."/>
        </authorList>
    </citation>
    <scope>NUCLEOTIDE SEQUENCE [LARGE SCALE GENOMIC DNA]</scope>
    <source>
        <strain evidence="2">JCM 9371</strain>
    </source>
</reference>
<dbReference type="EMBL" id="JBHTGP010000041">
    <property type="protein sequence ID" value="MFD0692382.1"/>
    <property type="molecule type" value="Genomic_DNA"/>
</dbReference>
<proteinExistence type="predicted"/>
<name>A0ABW2Y2N8_9ACTN</name>
<dbReference type="Proteomes" id="UP001597063">
    <property type="component" value="Unassembled WGS sequence"/>
</dbReference>
<evidence type="ECO:0000313" key="2">
    <source>
        <dbReference type="Proteomes" id="UP001597063"/>
    </source>
</evidence>
<organism evidence="1 2">
    <name type="scientific">Actinomadura fibrosa</name>
    <dbReference type="NCBI Taxonomy" id="111802"/>
    <lineage>
        <taxon>Bacteria</taxon>
        <taxon>Bacillati</taxon>
        <taxon>Actinomycetota</taxon>
        <taxon>Actinomycetes</taxon>
        <taxon>Streptosporangiales</taxon>
        <taxon>Thermomonosporaceae</taxon>
        <taxon>Actinomadura</taxon>
    </lineage>
</organism>